<dbReference type="Pfam" id="PF03480">
    <property type="entry name" value="DctP"/>
    <property type="match status" value="1"/>
</dbReference>
<evidence type="ECO:0000256" key="2">
    <source>
        <dbReference type="ARBA" id="ARBA00022448"/>
    </source>
</evidence>
<accession>A0A9D9D8C6</accession>
<dbReference type="AlphaFoldDB" id="A0A9D9D8C6"/>
<feature type="chain" id="PRO_5039402760" evidence="4">
    <location>
        <begin position="22"/>
        <end position="344"/>
    </location>
</feature>
<gene>
    <name evidence="5" type="ORF">IAB19_01530</name>
</gene>
<dbReference type="PIRSF" id="PIRSF006470">
    <property type="entry name" value="DctB"/>
    <property type="match status" value="1"/>
</dbReference>
<sequence>MKKFALLAAAAAVVMMTAAGAANAKTYSIRVGTYAGPDHPVSKSIEYFKENIERESNGQIKVMHFPNNQLGPEAVVIDQVKRGTIQMAVTGSQIRKDEPNVGLSDAPYLITSWEQARLAYDDEGKKIMSGNYEKNTGVKIMAYMVNGFREISANKPITSMADLQTIKLRIPDNEIHVHLFEALGSNNVMMPLTEVYNALETHMIDGQENPYSTLLSSGLYEVQTDVLESRHMFAISPVLVNGKFFDKLPADLQALVTEWIGKMEEYNWKISEEDDLASRKALEEKGLKIHQLTPEMKAAIDEKMVGFYEWYKTLIPDAQKWIDHCKAAGEKAAAEAAAAPADAA</sequence>
<comment type="caution">
    <text evidence="5">The sequence shown here is derived from an EMBL/GenBank/DDBJ whole genome shotgun (WGS) entry which is preliminary data.</text>
</comment>
<dbReference type="Proteomes" id="UP000823631">
    <property type="component" value="Unassembled WGS sequence"/>
</dbReference>
<keyword evidence="3 4" id="KW-0732">Signal</keyword>
<comment type="similarity">
    <text evidence="1">Belongs to the bacterial solute-binding protein 7 family.</text>
</comment>
<dbReference type="GO" id="GO:0030288">
    <property type="term" value="C:outer membrane-bounded periplasmic space"/>
    <property type="evidence" value="ECO:0007669"/>
    <property type="project" value="InterPro"/>
</dbReference>
<dbReference type="InterPro" id="IPR038404">
    <property type="entry name" value="TRAP_DctP_sf"/>
</dbReference>
<dbReference type="GO" id="GO:0055085">
    <property type="term" value="P:transmembrane transport"/>
    <property type="evidence" value="ECO:0007669"/>
    <property type="project" value="InterPro"/>
</dbReference>
<proteinExistence type="inferred from homology"/>
<keyword evidence="2" id="KW-0813">Transport</keyword>
<dbReference type="NCBIfam" id="TIGR00787">
    <property type="entry name" value="dctP"/>
    <property type="match status" value="1"/>
</dbReference>
<reference evidence="5" key="2">
    <citation type="journal article" date="2021" name="PeerJ">
        <title>Extensive microbial diversity within the chicken gut microbiome revealed by metagenomics and culture.</title>
        <authorList>
            <person name="Gilroy R."/>
            <person name="Ravi A."/>
            <person name="Getino M."/>
            <person name="Pursley I."/>
            <person name="Horton D.L."/>
            <person name="Alikhan N.F."/>
            <person name="Baker D."/>
            <person name="Gharbi K."/>
            <person name="Hall N."/>
            <person name="Watson M."/>
            <person name="Adriaenssens E.M."/>
            <person name="Foster-Nyarko E."/>
            <person name="Jarju S."/>
            <person name="Secka A."/>
            <person name="Antonio M."/>
            <person name="Oren A."/>
            <person name="Chaudhuri R.R."/>
            <person name="La Ragione R."/>
            <person name="Hildebrand F."/>
            <person name="Pallen M.J."/>
        </authorList>
    </citation>
    <scope>NUCLEOTIDE SEQUENCE</scope>
    <source>
        <strain evidence="5">17213</strain>
    </source>
</reference>
<dbReference type="CDD" id="cd13603">
    <property type="entry name" value="PBP2_TRAP_Siap_TeaA_like"/>
    <property type="match status" value="1"/>
</dbReference>
<dbReference type="NCBIfam" id="NF037995">
    <property type="entry name" value="TRAP_S1"/>
    <property type="match status" value="1"/>
</dbReference>
<feature type="signal peptide" evidence="4">
    <location>
        <begin position="1"/>
        <end position="21"/>
    </location>
</feature>
<evidence type="ECO:0000313" key="6">
    <source>
        <dbReference type="Proteomes" id="UP000823631"/>
    </source>
</evidence>
<name>A0A9D9D8C6_9GAMM</name>
<dbReference type="InterPro" id="IPR004682">
    <property type="entry name" value="TRAP_DctP"/>
</dbReference>
<organism evidence="5 6">
    <name type="scientific">Candidatus Avisuccinivibrio stercorigallinarum</name>
    <dbReference type="NCBI Taxonomy" id="2840704"/>
    <lineage>
        <taxon>Bacteria</taxon>
        <taxon>Pseudomonadati</taxon>
        <taxon>Pseudomonadota</taxon>
        <taxon>Gammaproteobacteria</taxon>
        <taxon>Aeromonadales</taxon>
        <taxon>Succinivibrionaceae</taxon>
        <taxon>Succinivibrionaceae incertae sedis</taxon>
        <taxon>Candidatus Avisuccinivibrio</taxon>
    </lineage>
</organism>
<dbReference type="PANTHER" id="PTHR33376:SF7">
    <property type="entry name" value="C4-DICARBOXYLATE-BINDING PROTEIN DCTB"/>
    <property type="match status" value="1"/>
</dbReference>
<reference evidence="5" key="1">
    <citation type="submission" date="2020-10" db="EMBL/GenBank/DDBJ databases">
        <authorList>
            <person name="Gilroy R."/>
        </authorList>
    </citation>
    <scope>NUCLEOTIDE SEQUENCE</scope>
    <source>
        <strain evidence="5">17213</strain>
    </source>
</reference>
<dbReference type="InterPro" id="IPR018389">
    <property type="entry name" value="DctP_fam"/>
</dbReference>
<dbReference type="Gene3D" id="3.40.190.170">
    <property type="entry name" value="Bacterial extracellular solute-binding protein, family 7"/>
    <property type="match status" value="1"/>
</dbReference>
<evidence type="ECO:0000256" key="3">
    <source>
        <dbReference type="ARBA" id="ARBA00022729"/>
    </source>
</evidence>
<dbReference type="PANTHER" id="PTHR33376">
    <property type="match status" value="1"/>
</dbReference>
<evidence type="ECO:0000313" key="5">
    <source>
        <dbReference type="EMBL" id="MBO8415046.1"/>
    </source>
</evidence>
<protein>
    <submittedName>
        <fullName evidence="5">TRAP transporter substrate-binding protein</fullName>
    </submittedName>
</protein>
<evidence type="ECO:0000256" key="1">
    <source>
        <dbReference type="ARBA" id="ARBA00009023"/>
    </source>
</evidence>
<evidence type="ECO:0000256" key="4">
    <source>
        <dbReference type="SAM" id="SignalP"/>
    </source>
</evidence>
<dbReference type="EMBL" id="JADINH010000025">
    <property type="protein sequence ID" value="MBO8415046.1"/>
    <property type="molecule type" value="Genomic_DNA"/>
</dbReference>